<proteinExistence type="predicted"/>
<sequence>MADLARVTSERDQALVEVNRIGSERDRAFADRDHAQLERDQAFGDRDRAQSDFQSEVDRSSQLGTDRSGHGPSGSQELHLSQNRAGDLERACDQVMDLRDLAEGDLAEIAEVLTDLSGKFWSTRTPGPSSAAAAPHTLTLSIASPQNLSGRLASADSRSRNLWSARRD</sequence>
<feature type="region of interest" description="Disordered" evidence="1">
    <location>
        <begin position="25"/>
        <end position="85"/>
    </location>
</feature>
<organism evidence="2 3">
    <name type="scientific">Phytophthora oleae</name>
    <dbReference type="NCBI Taxonomy" id="2107226"/>
    <lineage>
        <taxon>Eukaryota</taxon>
        <taxon>Sar</taxon>
        <taxon>Stramenopiles</taxon>
        <taxon>Oomycota</taxon>
        <taxon>Peronosporomycetes</taxon>
        <taxon>Peronosporales</taxon>
        <taxon>Peronosporaceae</taxon>
        <taxon>Phytophthora</taxon>
    </lineage>
</organism>
<name>A0ABD3FS34_9STRA</name>
<dbReference type="Proteomes" id="UP001632037">
    <property type="component" value="Unassembled WGS sequence"/>
</dbReference>
<dbReference type="EMBL" id="JBIMZQ010000008">
    <property type="protein sequence ID" value="KAL3669508.1"/>
    <property type="molecule type" value="Genomic_DNA"/>
</dbReference>
<feature type="region of interest" description="Disordered" evidence="1">
    <location>
        <begin position="145"/>
        <end position="168"/>
    </location>
</feature>
<evidence type="ECO:0000313" key="3">
    <source>
        <dbReference type="Proteomes" id="UP001632037"/>
    </source>
</evidence>
<feature type="compositionally biased region" description="Polar residues" evidence="1">
    <location>
        <begin position="73"/>
        <end position="84"/>
    </location>
</feature>
<dbReference type="AlphaFoldDB" id="A0ABD3FS34"/>
<evidence type="ECO:0000256" key="1">
    <source>
        <dbReference type="SAM" id="MobiDB-lite"/>
    </source>
</evidence>
<protein>
    <submittedName>
        <fullName evidence="2">Uncharacterized protein</fullName>
    </submittedName>
</protein>
<evidence type="ECO:0000313" key="2">
    <source>
        <dbReference type="EMBL" id="KAL3669508.1"/>
    </source>
</evidence>
<feature type="compositionally biased region" description="Basic and acidic residues" evidence="1">
    <location>
        <begin position="25"/>
        <end position="50"/>
    </location>
</feature>
<reference evidence="2 3" key="1">
    <citation type="submission" date="2024-09" db="EMBL/GenBank/DDBJ databases">
        <title>Genome sequencing and assembly of Phytophthora oleae, isolate VK10A, causative agent of rot of olive drupes.</title>
        <authorList>
            <person name="Conti Taguali S."/>
            <person name="Riolo M."/>
            <person name="La Spada F."/>
            <person name="Cacciola S.O."/>
            <person name="Dionisio G."/>
        </authorList>
    </citation>
    <scope>NUCLEOTIDE SEQUENCE [LARGE SCALE GENOMIC DNA]</scope>
    <source>
        <strain evidence="2 3">VK10A</strain>
    </source>
</reference>
<gene>
    <name evidence="2" type="ORF">V7S43_004896</name>
</gene>
<comment type="caution">
    <text evidence="2">The sequence shown here is derived from an EMBL/GenBank/DDBJ whole genome shotgun (WGS) entry which is preliminary data.</text>
</comment>
<accession>A0ABD3FS34</accession>
<keyword evidence="3" id="KW-1185">Reference proteome</keyword>